<evidence type="ECO:0008006" key="5">
    <source>
        <dbReference type="Google" id="ProtNLM"/>
    </source>
</evidence>
<sequence>MNLTNEHEIVKMEEIIRDLTKKLEAVQAENVLLKELAFQSEQRYEQIKQLERQNEELQRQLDALTKPMEQKDDSSDSWFIHTLKHQNALIRTTERKHHPIHPLSTPFTFGEKKK</sequence>
<keyword evidence="4" id="KW-1185">Reference proteome</keyword>
<organism evidence="3 4">
    <name type="scientific">Thermolongibacillus altinsuensis</name>
    <dbReference type="NCBI Taxonomy" id="575256"/>
    <lineage>
        <taxon>Bacteria</taxon>
        <taxon>Bacillati</taxon>
        <taxon>Bacillota</taxon>
        <taxon>Bacilli</taxon>
        <taxon>Bacillales</taxon>
        <taxon>Anoxybacillaceae</taxon>
        <taxon>Thermolongibacillus</taxon>
    </lineage>
</organism>
<name>A0A4R1QFD8_9BACL</name>
<dbReference type="EMBL" id="SLUL01000004">
    <property type="protein sequence ID" value="TCL50981.1"/>
    <property type="molecule type" value="Genomic_DNA"/>
</dbReference>
<accession>A0A4R1QFD8</accession>
<feature type="coiled-coil region" evidence="1">
    <location>
        <begin position="9"/>
        <end position="67"/>
    </location>
</feature>
<dbReference type="RefSeq" id="WP_132947748.1">
    <property type="nucleotide sequence ID" value="NZ_BSVG01000004.1"/>
</dbReference>
<evidence type="ECO:0000256" key="1">
    <source>
        <dbReference type="SAM" id="Coils"/>
    </source>
</evidence>
<feature type="region of interest" description="Disordered" evidence="2">
    <location>
        <begin position="91"/>
        <end position="114"/>
    </location>
</feature>
<dbReference type="AlphaFoldDB" id="A0A4R1QFD8"/>
<gene>
    <name evidence="3" type="ORF">EDD69_10430</name>
</gene>
<evidence type="ECO:0000313" key="4">
    <source>
        <dbReference type="Proteomes" id="UP000295658"/>
    </source>
</evidence>
<evidence type="ECO:0000256" key="2">
    <source>
        <dbReference type="SAM" id="MobiDB-lite"/>
    </source>
</evidence>
<keyword evidence="1" id="KW-0175">Coiled coil</keyword>
<protein>
    <recommendedName>
        <fullName evidence="5">Spore coat protein regulator protein YlbO</fullName>
    </recommendedName>
</protein>
<comment type="caution">
    <text evidence="3">The sequence shown here is derived from an EMBL/GenBank/DDBJ whole genome shotgun (WGS) entry which is preliminary data.</text>
</comment>
<dbReference type="Proteomes" id="UP000295658">
    <property type="component" value="Unassembled WGS sequence"/>
</dbReference>
<dbReference type="OrthoDB" id="2969408at2"/>
<evidence type="ECO:0000313" key="3">
    <source>
        <dbReference type="EMBL" id="TCL50981.1"/>
    </source>
</evidence>
<reference evidence="3 4" key="1">
    <citation type="submission" date="2019-03" db="EMBL/GenBank/DDBJ databases">
        <title>Genomic Encyclopedia of Type Strains, Phase IV (KMG-IV): sequencing the most valuable type-strain genomes for metagenomic binning, comparative biology and taxonomic classification.</title>
        <authorList>
            <person name="Goeker M."/>
        </authorList>
    </citation>
    <scope>NUCLEOTIDE SEQUENCE [LARGE SCALE GENOMIC DNA]</scope>
    <source>
        <strain evidence="3 4">DSM 24979</strain>
    </source>
</reference>
<proteinExistence type="predicted"/>